<dbReference type="OrthoDB" id="1814150at2"/>
<dbReference type="Proteomes" id="UP000214684">
    <property type="component" value="Unassembled WGS sequence"/>
</dbReference>
<proteinExistence type="predicted"/>
<dbReference type="AlphaFoldDB" id="A0A227P9Y1"/>
<dbReference type="RefSeq" id="WP_089479775.1">
    <property type="nucleotide sequence ID" value="NZ_MUGS01000019.1"/>
</dbReference>
<accession>A0A227P9Y1</accession>
<gene>
    <name evidence="1" type="ORF">B0A64_12070</name>
</gene>
<dbReference type="InterPro" id="IPR029278">
    <property type="entry name" value="Imm26"/>
</dbReference>
<evidence type="ECO:0000313" key="2">
    <source>
        <dbReference type="Proteomes" id="UP000214684"/>
    </source>
</evidence>
<protein>
    <recommendedName>
        <fullName evidence="3">Immunity protein 26</fullName>
    </recommendedName>
</protein>
<comment type="caution">
    <text evidence="1">The sequence shown here is derived from an EMBL/GenBank/DDBJ whole genome shotgun (WGS) entry which is preliminary data.</text>
</comment>
<dbReference type="EMBL" id="MUGS01000019">
    <property type="protein sequence ID" value="OXG05875.1"/>
    <property type="molecule type" value="Genomic_DNA"/>
</dbReference>
<reference evidence="1 2" key="1">
    <citation type="submission" date="2016-11" db="EMBL/GenBank/DDBJ databases">
        <title>Whole genomes of Flavobacteriaceae.</title>
        <authorList>
            <person name="Stine C."/>
            <person name="Li C."/>
            <person name="Tadesse D."/>
        </authorList>
    </citation>
    <scope>NUCLEOTIDE SEQUENCE [LARGE SCALE GENOMIC DNA]</scope>
    <source>
        <strain evidence="1 2">DSM 24704</strain>
    </source>
</reference>
<organism evidence="1 2">
    <name type="scientific">Flavobacterium araucananum</name>
    <dbReference type="NCBI Taxonomy" id="946678"/>
    <lineage>
        <taxon>Bacteria</taxon>
        <taxon>Pseudomonadati</taxon>
        <taxon>Bacteroidota</taxon>
        <taxon>Flavobacteriia</taxon>
        <taxon>Flavobacteriales</taxon>
        <taxon>Flavobacteriaceae</taxon>
        <taxon>Flavobacterium</taxon>
    </lineage>
</organism>
<evidence type="ECO:0000313" key="1">
    <source>
        <dbReference type="EMBL" id="OXG05875.1"/>
    </source>
</evidence>
<evidence type="ECO:0008006" key="3">
    <source>
        <dbReference type="Google" id="ProtNLM"/>
    </source>
</evidence>
<keyword evidence="2" id="KW-1185">Reference proteome</keyword>
<name>A0A227P9Y1_9FLAO</name>
<dbReference type="Pfam" id="PF15428">
    <property type="entry name" value="Imm26"/>
    <property type="match status" value="1"/>
</dbReference>
<sequence>MNFELSNREREYLGLEEIKPNWEKVILKGDTYREPSILYFEDNIIKRHIISTSNQYIETQYNEITKNREILVPKTAKGKEQKLTASVLSTKTPIGVYVSLNVFGDFWIGNHSTKTTFFSSYWEDRKKRKENKLSYWIENFINNSNENHLREISKFKNANKQNVKYKSGDFFSYKVDRTNYSFGRVLLDITKLRKNNILEKSHGLTLLMGTPVLVKLYPYISTKKNIDIKILENLTALPSDFMMDNHLHYGEYEIIGNKKLEDSEFEFPISYGRSISYGSANVFLQWGFIHKELPLTKFNKYISGENIFLPEDSASRFMSNPYGYYSCGFSTHYYKTDIIETIKNNNVFDFNGDPYYKTEFDLRNPKNDTLKNEIMTEFGLNSNLSYDENCKIAGIESTSKILENLK</sequence>